<organism evidence="3 4">
    <name type="scientific">Methylobacterium longum</name>
    <dbReference type="NCBI Taxonomy" id="767694"/>
    <lineage>
        <taxon>Bacteria</taxon>
        <taxon>Pseudomonadati</taxon>
        <taxon>Pseudomonadota</taxon>
        <taxon>Alphaproteobacteria</taxon>
        <taxon>Hyphomicrobiales</taxon>
        <taxon>Methylobacteriaceae</taxon>
        <taxon>Methylobacterium</taxon>
    </lineage>
</organism>
<dbReference type="EMBL" id="JAUFPT010000065">
    <property type="protein sequence ID" value="MDN3573009.1"/>
    <property type="molecule type" value="Genomic_DNA"/>
</dbReference>
<dbReference type="InterPro" id="IPR052196">
    <property type="entry name" value="Bact_Kbp"/>
</dbReference>
<protein>
    <submittedName>
        <fullName evidence="3">LysM peptidoglycan-binding domain-containing protein</fullName>
    </submittedName>
</protein>
<dbReference type="Pfam" id="PF01476">
    <property type="entry name" value="LysM"/>
    <property type="match status" value="1"/>
</dbReference>
<proteinExistence type="predicted"/>
<dbReference type="Gene3D" id="3.10.350.10">
    <property type="entry name" value="LysM domain"/>
    <property type="match status" value="1"/>
</dbReference>
<dbReference type="PANTHER" id="PTHR34700:SF4">
    <property type="entry name" value="PHAGE-LIKE ELEMENT PBSX PROTEIN XKDP"/>
    <property type="match status" value="1"/>
</dbReference>
<evidence type="ECO:0000313" key="3">
    <source>
        <dbReference type="EMBL" id="MDN3573009.1"/>
    </source>
</evidence>
<dbReference type="RefSeq" id="WP_238293624.1">
    <property type="nucleotide sequence ID" value="NZ_BPQS01000073.1"/>
</dbReference>
<comment type="caution">
    <text evidence="3">The sequence shown here is derived from an EMBL/GenBank/DDBJ whole genome shotgun (WGS) entry which is preliminary data.</text>
</comment>
<feature type="region of interest" description="Disordered" evidence="1">
    <location>
        <begin position="35"/>
        <end position="55"/>
    </location>
</feature>
<sequence length="55" mass="6195">MPGDSLWRISRRISGEGERYTLIYDATREQIRDPDLIDPGQVLVLPGTGSPDRKP</sequence>
<dbReference type="InterPro" id="IPR018392">
    <property type="entry name" value="LysM"/>
</dbReference>
<dbReference type="Proteomes" id="UP001244297">
    <property type="component" value="Unassembled WGS sequence"/>
</dbReference>
<keyword evidence="4" id="KW-1185">Reference proteome</keyword>
<dbReference type="PROSITE" id="PS51782">
    <property type="entry name" value="LYSM"/>
    <property type="match status" value="1"/>
</dbReference>
<feature type="domain" description="LysM" evidence="2">
    <location>
        <begin position="1"/>
        <end position="45"/>
    </location>
</feature>
<evidence type="ECO:0000313" key="4">
    <source>
        <dbReference type="Proteomes" id="UP001244297"/>
    </source>
</evidence>
<evidence type="ECO:0000259" key="2">
    <source>
        <dbReference type="PROSITE" id="PS51782"/>
    </source>
</evidence>
<gene>
    <name evidence="3" type="ORF">QWZ18_20560</name>
</gene>
<dbReference type="InterPro" id="IPR036779">
    <property type="entry name" value="LysM_dom_sf"/>
</dbReference>
<dbReference type="CDD" id="cd00118">
    <property type="entry name" value="LysM"/>
    <property type="match status" value="1"/>
</dbReference>
<dbReference type="PANTHER" id="PTHR34700">
    <property type="entry name" value="POTASSIUM BINDING PROTEIN KBP"/>
    <property type="match status" value="1"/>
</dbReference>
<accession>A0ABT8ASS8</accession>
<name>A0ABT8ASS8_9HYPH</name>
<reference evidence="4" key="1">
    <citation type="journal article" date="2019" name="Int. J. Syst. Evol. Microbiol.">
        <title>The Global Catalogue of Microorganisms (GCM) 10K type strain sequencing project: providing services to taxonomists for standard genome sequencing and annotation.</title>
        <authorList>
            <consortium name="The Broad Institute Genomics Platform"/>
            <consortium name="The Broad Institute Genome Sequencing Center for Infectious Disease"/>
            <person name="Wu L."/>
            <person name="Ma J."/>
        </authorList>
    </citation>
    <scope>NUCLEOTIDE SEQUENCE [LARGE SCALE GENOMIC DNA]</scope>
    <source>
        <strain evidence="4">CECT 7806</strain>
    </source>
</reference>
<evidence type="ECO:0000256" key="1">
    <source>
        <dbReference type="SAM" id="MobiDB-lite"/>
    </source>
</evidence>